<comment type="catalytic activity">
    <reaction evidence="12">
        <text>L-proline(in) + Na(+)(in) = L-proline(out) + Na(+)(out)</text>
        <dbReference type="Rhea" id="RHEA:28967"/>
        <dbReference type="ChEBI" id="CHEBI:29101"/>
        <dbReference type="ChEBI" id="CHEBI:60039"/>
    </reaction>
</comment>
<organism evidence="15 16">
    <name type="scientific">Gleimia europaea ACS-120-V-Col10b</name>
    <dbReference type="NCBI Taxonomy" id="883069"/>
    <lineage>
        <taxon>Bacteria</taxon>
        <taxon>Bacillati</taxon>
        <taxon>Actinomycetota</taxon>
        <taxon>Actinomycetes</taxon>
        <taxon>Actinomycetales</taxon>
        <taxon>Actinomycetaceae</taxon>
        <taxon>Gleimia</taxon>
    </lineage>
</organism>
<dbReference type="AlphaFoldDB" id="A0A9W5RFM7"/>
<dbReference type="InterPro" id="IPR038377">
    <property type="entry name" value="Na/Glc_symporter_sf"/>
</dbReference>
<feature type="transmembrane region" description="Helical" evidence="14">
    <location>
        <begin position="320"/>
        <end position="342"/>
    </location>
</feature>
<keyword evidence="10 14" id="KW-0472">Membrane</keyword>
<evidence type="ECO:0000313" key="15">
    <source>
        <dbReference type="EMBL" id="EPD31517.1"/>
    </source>
</evidence>
<feature type="transmembrane region" description="Helical" evidence="14">
    <location>
        <begin position="68"/>
        <end position="90"/>
    </location>
</feature>
<dbReference type="PANTHER" id="PTHR48086">
    <property type="entry name" value="SODIUM/PROLINE SYMPORTER-RELATED"/>
    <property type="match status" value="1"/>
</dbReference>
<dbReference type="CDD" id="cd11475">
    <property type="entry name" value="SLC5sbd_PutP"/>
    <property type="match status" value="1"/>
</dbReference>
<dbReference type="Pfam" id="PF00474">
    <property type="entry name" value="SSF"/>
    <property type="match status" value="1"/>
</dbReference>
<feature type="transmembrane region" description="Helical" evidence="14">
    <location>
        <begin position="124"/>
        <end position="142"/>
    </location>
</feature>
<feature type="transmembrane region" description="Helical" evidence="14">
    <location>
        <begin position="397"/>
        <end position="418"/>
    </location>
</feature>
<dbReference type="InterPro" id="IPR050277">
    <property type="entry name" value="Sodium:Solute_Symporter"/>
</dbReference>
<feature type="transmembrane region" description="Helical" evidence="14">
    <location>
        <begin position="274"/>
        <end position="300"/>
    </location>
</feature>
<evidence type="ECO:0000256" key="4">
    <source>
        <dbReference type="ARBA" id="ARBA00022475"/>
    </source>
</evidence>
<dbReference type="GO" id="GO:0015824">
    <property type="term" value="P:proline transport"/>
    <property type="evidence" value="ECO:0007669"/>
    <property type="project" value="UniProtKB-UniRule"/>
</dbReference>
<keyword evidence="5 14" id="KW-0812">Transmembrane</keyword>
<keyword evidence="7 14" id="KW-1133">Transmembrane helix</keyword>
<protein>
    <recommendedName>
        <fullName evidence="14">Sodium/proline symporter</fullName>
    </recommendedName>
    <alternativeName>
        <fullName evidence="14">Proline permease</fullName>
    </alternativeName>
</protein>
<dbReference type="FunFam" id="1.20.1730.10:FF:000002">
    <property type="entry name" value="Sodium/proline symporter"/>
    <property type="match status" value="1"/>
</dbReference>
<evidence type="ECO:0000256" key="9">
    <source>
        <dbReference type="ARBA" id="ARBA00023065"/>
    </source>
</evidence>
<feature type="transmembrane region" description="Helical" evidence="14">
    <location>
        <begin position="6"/>
        <end position="26"/>
    </location>
</feature>
<feature type="transmembrane region" description="Helical" evidence="14">
    <location>
        <begin position="425"/>
        <end position="445"/>
    </location>
</feature>
<dbReference type="NCBIfam" id="TIGR02121">
    <property type="entry name" value="Na_Pro_sym"/>
    <property type="match status" value="1"/>
</dbReference>
<dbReference type="GO" id="GO:0005886">
    <property type="term" value="C:plasma membrane"/>
    <property type="evidence" value="ECO:0007669"/>
    <property type="project" value="UniProtKB-SubCell"/>
</dbReference>
<dbReference type="GO" id="GO:0015193">
    <property type="term" value="F:L-proline transmembrane transporter activity"/>
    <property type="evidence" value="ECO:0007669"/>
    <property type="project" value="TreeGrafter"/>
</dbReference>
<keyword evidence="3 14" id="KW-0813">Transport</keyword>
<keyword evidence="9 14" id="KW-0406">Ion transport</keyword>
<comment type="caution">
    <text evidence="15">The sequence shown here is derived from an EMBL/GenBank/DDBJ whole genome shotgun (WGS) entry which is preliminary data.</text>
</comment>
<evidence type="ECO:0000256" key="13">
    <source>
        <dbReference type="RuleBase" id="RU362091"/>
    </source>
</evidence>
<dbReference type="GO" id="GO:0031402">
    <property type="term" value="F:sodium ion binding"/>
    <property type="evidence" value="ECO:0007669"/>
    <property type="project" value="UniProtKB-UniRule"/>
</dbReference>
<proteinExistence type="inferred from homology"/>
<accession>A0A9W5RFM7</accession>
<comment type="subcellular location">
    <subcellularLocation>
        <location evidence="1 14">Cell membrane</location>
        <topology evidence="1 14">Multi-pass membrane protein</topology>
    </subcellularLocation>
</comment>
<evidence type="ECO:0000256" key="11">
    <source>
        <dbReference type="ARBA" id="ARBA00023201"/>
    </source>
</evidence>
<feature type="transmembrane region" description="Helical" evidence="14">
    <location>
        <begin position="373"/>
        <end position="391"/>
    </location>
</feature>
<dbReference type="InterPro" id="IPR001734">
    <property type="entry name" value="Na/solute_symporter"/>
</dbReference>
<keyword evidence="11 14" id="KW-0739">Sodium transport</keyword>
<dbReference type="GO" id="GO:0005298">
    <property type="term" value="F:proline:sodium symporter activity"/>
    <property type="evidence" value="ECO:0007669"/>
    <property type="project" value="UniProtKB-UniRule"/>
</dbReference>
<evidence type="ECO:0000256" key="1">
    <source>
        <dbReference type="ARBA" id="ARBA00004651"/>
    </source>
</evidence>
<dbReference type="InterPro" id="IPR018212">
    <property type="entry name" value="Na/solute_symporter_CS"/>
</dbReference>
<dbReference type="PANTHER" id="PTHR48086:SF3">
    <property type="entry name" value="SODIUM_PROLINE SYMPORTER"/>
    <property type="match status" value="1"/>
</dbReference>
<dbReference type="PROSITE" id="PS50283">
    <property type="entry name" value="NA_SOLUT_SYMP_3"/>
    <property type="match status" value="1"/>
</dbReference>
<dbReference type="EMBL" id="AGWN01000001">
    <property type="protein sequence ID" value="EPD31517.1"/>
    <property type="molecule type" value="Genomic_DNA"/>
</dbReference>
<keyword evidence="8 14" id="KW-0915">Sodium</keyword>
<dbReference type="PROSITE" id="PS00457">
    <property type="entry name" value="NA_SOLUT_SYMP_2"/>
    <property type="match status" value="1"/>
</dbReference>
<reference evidence="15 16" key="1">
    <citation type="submission" date="2013-05" db="EMBL/GenBank/DDBJ databases">
        <title>The Genome Sequence of Actinomyces europaeus ACS-120-V-COL10B.</title>
        <authorList>
            <consortium name="The Broad Institute Genomics Platform"/>
            <person name="Earl A."/>
            <person name="Ward D."/>
            <person name="Feldgarden M."/>
            <person name="Gevers D."/>
            <person name="Saerens B."/>
            <person name="Vaneechoutte M."/>
            <person name="Walker B."/>
            <person name="Young S."/>
            <person name="Zeng Q."/>
            <person name="Gargeya S."/>
            <person name="Fitzgerald M."/>
            <person name="Haas B."/>
            <person name="Abouelleil A."/>
            <person name="Allen A.W."/>
            <person name="Alvarado L."/>
            <person name="Arachchi H.M."/>
            <person name="Berlin A.M."/>
            <person name="Chapman S.B."/>
            <person name="Gainer-Dewar J."/>
            <person name="Goldberg J."/>
            <person name="Griggs A."/>
            <person name="Gujja S."/>
            <person name="Hansen M."/>
            <person name="Howarth C."/>
            <person name="Imamovic A."/>
            <person name="Ireland A."/>
            <person name="Larimer J."/>
            <person name="McCowan C."/>
            <person name="Murphy C."/>
            <person name="Pearson M."/>
            <person name="Poon T.W."/>
            <person name="Priest M."/>
            <person name="Roberts A."/>
            <person name="Saif S."/>
            <person name="Shea T."/>
            <person name="Sisk P."/>
            <person name="Sykes S."/>
            <person name="Wortman J."/>
            <person name="Nusbaum C."/>
            <person name="Birren B."/>
        </authorList>
    </citation>
    <scope>NUCLEOTIDE SEQUENCE [LARGE SCALE GENOMIC DNA]</scope>
    <source>
        <strain evidence="15 16">ACS-120-V-Col10b</strain>
    </source>
</reference>
<keyword evidence="14" id="KW-0029">Amino-acid transport</keyword>
<evidence type="ECO:0000256" key="5">
    <source>
        <dbReference type="ARBA" id="ARBA00022692"/>
    </source>
</evidence>
<evidence type="ECO:0000256" key="7">
    <source>
        <dbReference type="ARBA" id="ARBA00022989"/>
    </source>
</evidence>
<dbReference type="Proteomes" id="UP000014387">
    <property type="component" value="Unassembled WGS sequence"/>
</dbReference>
<evidence type="ECO:0000256" key="8">
    <source>
        <dbReference type="ARBA" id="ARBA00023053"/>
    </source>
</evidence>
<keyword evidence="6 14" id="KW-0769">Symport</keyword>
<feature type="transmembrane region" description="Helical" evidence="14">
    <location>
        <begin position="162"/>
        <end position="185"/>
    </location>
</feature>
<evidence type="ECO:0000256" key="2">
    <source>
        <dbReference type="ARBA" id="ARBA00006434"/>
    </source>
</evidence>
<feature type="transmembrane region" description="Helical" evidence="14">
    <location>
        <begin position="457"/>
        <end position="476"/>
    </location>
</feature>
<gene>
    <name evidence="15" type="ORF">HMPREF9238_01293</name>
</gene>
<keyword evidence="4 14" id="KW-1003">Cell membrane</keyword>
<dbReference type="InterPro" id="IPR011851">
    <property type="entry name" value="Na/Pro_symporter"/>
</dbReference>
<dbReference type="RefSeq" id="WP_016444627.1">
    <property type="nucleotide sequence ID" value="NZ_KE150266.1"/>
</dbReference>
<evidence type="ECO:0000256" key="3">
    <source>
        <dbReference type="ARBA" id="ARBA00022448"/>
    </source>
</evidence>
<comment type="function">
    <text evidence="14">Catalyzes the sodium-dependent uptake of extracellular L-proline.</text>
</comment>
<dbReference type="Gene3D" id="1.20.1730.10">
    <property type="entry name" value="Sodium/glucose cotransporter"/>
    <property type="match status" value="1"/>
</dbReference>
<name>A0A9W5RFM7_9ACTO</name>
<sequence>MSTTTYQAIAMIIYLVVMVMIGLLAYNRTSDFDDYMLGGRKLGPTAAALSAGASDMSGWLLMGLPGAIYLNGLIEGWIAVGLTIGAWLNWKFVAPRLRSYSHVAADSITVPSFLGQRLRDRSHLIRIVAGIIIFIFFTFYVSSGMVAGGAFFEASFGMNYHLGLVIVSAIVVLYTLIGGFLAVSWTDVVQGLMMVTALALVPLVGIVHVGGFSNMVSAINEVDPTIFSLSGGAAAGVAAMGIISALAWGLGYFGQPHIIVRFMALRSAKESVAARRIGIGWMLLAVIGAGMTALVGVAVYKHDEAQLANPESVFISLGQLLMHPLVAGFMLAAILAAIMSTISSQLLVTSSAVVEDIYRAFTRRDLSGNDGVLAGRVVVAAVAVLATALAWPRSDTILALVAFAWAGFGASFGPTVILSLYWRKFTYQGAIAGMIAGAVTVGIWGNVSGGVFDLYEILPGFLLNLLFAVVVSNMTYKPNEDIDKEFDEALWGVSAD</sequence>
<evidence type="ECO:0000256" key="6">
    <source>
        <dbReference type="ARBA" id="ARBA00022847"/>
    </source>
</evidence>
<comment type="similarity">
    <text evidence="2 13">Belongs to the sodium:solute symporter (SSF) (TC 2.A.21) family.</text>
</comment>
<evidence type="ECO:0000256" key="10">
    <source>
        <dbReference type="ARBA" id="ARBA00023136"/>
    </source>
</evidence>
<feature type="transmembrane region" description="Helical" evidence="14">
    <location>
        <begin position="192"/>
        <end position="213"/>
    </location>
</feature>
<feature type="transmembrane region" description="Helical" evidence="14">
    <location>
        <begin position="233"/>
        <end position="253"/>
    </location>
</feature>
<evidence type="ECO:0000256" key="14">
    <source>
        <dbReference type="RuleBase" id="RU366012"/>
    </source>
</evidence>
<keyword evidence="16" id="KW-1185">Reference proteome</keyword>
<evidence type="ECO:0000256" key="12">
    <source>
        <dbReference type="ARBA" id="ARBA00033708"/>
    </source>
</evidence>
<dbReference type="OrthoDB" id="9789704at2"/>
<evidence type="ECO:0000313" key="16">
    <source>
        <dbReference type="Proteomes" id="UP000014387"/>
    </source>
</evidence>
<dbReference type="NCBIfam" id="TIGR00813">
    <property type="entry name" value="sss"/>
    <property type="match status" value="1"/>
</dbReference>
<dbReference type="PROSITE" id="PS00456">
    <property type="entry name" value="NA_SOLUT_SYMP_1"/>
    <property type="match status" value="1"/>
</dbReference>